<comment type="caution">
    <text evidence="3">The sequence shown here is derived from an EMBL/GenBank/DDBJ whole genome shotgun (WGS) entry which is preliminary data.</text>
</comment>
<keyword evidence="2" id="KW-0472">Membrane</keyword>
<evidence type="ECO:0000256" key="1">
    <source>
        <dbReference type="SAM" id="MobiDB-lite"/>
    </source>
</evidence>
<keyword evidence="2" id="KW-1133">Transmembrane helix</keyword>
<feature type="compositionally biased region" description="Polar residues" evidence="1">
    <location>
        <begin position="1"/>
        <end position="16"/>
    </location>
</feature>
<reference evidence="3 4" key="1">
    <citation type="journal article" date="2016" name="Nat. Commun.">
        <title>Thousands of microbial genomes shed light on interconnected biogeochemical processes in an aquifer system.</title>
        <authorList>
            <person name="Anantharaman K."/>
            <person name="Brown C.T."/>
            <person name="Hug L.A."/>
            <person name="Sharon I."/>
            <person name="Castelle C.J."/>
            <person name="Probst A.J."/>
            <person name="Thomas B.C."/>
            <person name="Singh A."/>
            <person name="Wilkins M.J."/>
            <person name="Karaoz U."/>
            <person name="Brodie E.L."/>
            <person name="Williams K.H."/>
            <person name="Hubbard S.S."/>
            <person name="Banfield J.F."/>
        </authorList>
    </citation>
    <scope>NUCLEOTIDE SEQUENCE [LARGE SCALE GENOMIC DNA]</scope>
</reference>
<accession>A0A1F7X0Z9</accession>
<proteinExistence type="predicted"/>
<dbReference type="EMBL" id="MGFQ01000048">
    <property type="protein sequence ID" value="OGM08389.1"/>
    <property type="molecule type" value="Genomic_DNA"/>
</dbReference>
<dbReference type="AlphaFoldDB" id="A0A1F7X0Z9"/>
<evidence type="ECO:0000313" key="4">
    <source>
        <dbReference type="Proteomes" id="UP000176939"/>
    </source>
</evidence>
<keyword evidence="2" id="KW-0812">Transmembrane</keyword>
<name>A0A1F7X0Z9_9BACT</name>
<evidence type="ECO:0000313" key="3">
    <source>
        <dbReference type="EMBL" id="OGM08389.1"/>
    </source>
</evidence>
<sequence length="164" mass="17514">MEFNSKQNLRNQNPMKPSQEPVMKKFSTKPLAKNNISLVFGTVVVIFAGIVTGWFLSGQSFAGGKAGKVIENSGGVVVSETEAGLEDESNLPDSAEGVLVEGGIEGEGTYHLDRGTGASKYVYLTSSVFDLQSFVGKKVKVWGETLSGLHAGWLMDVGKIKVID</sequence>
<organism evidence="3 4">
    <name type="scientific">Candidatus Woesebacteria bacterium RBG_13_36_22</name>
    <dbReference type="NCBI Taxonomy" id="1802478"/>
    <lineage>
        <taxon>Bacteria</taxon>
        <taxon>Candidatus Woeseibacteriota</taxon>
    </lineage>
</organism>
<feature type="transmembrane region" description="Helical" evidence="2">
    <location>
        <begin position="36"/>
        <end position="56"/>
    </location>
</feature>
<dbReference type="Proteomes" id="UP000176939">
    <property type="component" value="Unassembled WGS sequence"/>
</dbReference>
<gene>
    <name evidence="3" type="ORF">A2Z67_01545</name>
</gene>
<feature type="region of interest" description="Disordered" evidence="1">
    <location>
        <begin position="1"/>
        <end position="21"/>
    </location>
</feature>
<protein>
    <submittedName>
        <fullName evidence="3">Uncharacterized protein</fullName>
    </submittedName>
</protein>
<evidence type="ECO:0000256" key="2">
    <source>
        <dbReference type="SAM" id="Phobius"/>
    </source>
</evidence>